<proteinExistence type="predicted"/>
<accession>A0ABP0V661</accession>
<dbReference type="Proteomes" id="UP001497444">
    <property type="component" value="Unassembled WGS sequence"/>
</dbReference>
<evidence type="ECO:0000313" key="1">
    <source>
        <dbReference type="EMBL" id="CAK9249907.1"/>
    </source>
</evidence>
<comment type="caution">
    <text evidence="1">The sequence shown here is derived from an EMBL/GenBank/DDBJ whole genome shotgun (WGS) entry which is preliminary data.</text>
</comment>
<dbReference type="EMBL" id="CAXAQS010000066">
    <property type="protein sequence ID" value="CAK9249907.1"/>
    <property type="molecule type" value="Genomic_DNA"/>
</dbReference>
<gene>
    <name evidence="1" type="ORF">CSSPJE1EN1_LOCUS25285</name>
</gene>
<evidence type="ECO:0000313" key="2">
    <source>
        <dbReference type="Proteomes" id="UP001497444"/>
    </source>
</evidence>
<protein>
    <submittedName>
        <fullName evidence="1">Uncharacterized protein</fullName>
    </submittedName>
</protein>
<keyword evidence="2" id="KW-1185">Reference proteome</keyword>
<name>A0ABP0V661_9BRYO</name>
<organism evidence="1 2">
    <name type="scientific">Sphagnum jensenii</name>
    <dbReference type="NCBI Taxonomy" id="128206"/>
    <lineage>
        <taxon>Eukaryota</taxon>
        <taxon>Viridiplantae</taxon>
        <taxon>Streptophyta</taxon>
        <taxon>Embryophyta</taxon>
        <taxon>Bryophyta</taxon>
        <taxon>Sphagnophytina</taxon>
        <taxon>Sphagnopsida</taxon>
        <taxon>Sphagnales</taxon>
        <taxon>Sphagnaceae</taxon>
        <taxon>Sphagnum</taxon>
    </lineage>
</organism>
<sequence length="97" mass="11038">MKTLSSIEVCQYLVGEKWDDKQSQRETASQMKRMGFQNFGFVSNSKIKREFSRLLRNGKPVLGLVFSPGLRNGNWDFVHVLVVLIVGSENSSRTSKI</sequence>
<reference evidence="1" key="1">
    <citation type="submission" date="2024-02" db="EMBL/GenBank/DDBJ databases">
        <authorList>
            <consortium name="ELIXIR-Norway"/>
            <consortium name="Elixir Norway"/>
        </authorList>
    </citation>
    <scope>NUCLEOTIDE SEQUENCE</scope>
</reference>